<sequence>MKKSNYGKMKIMSFVLLFTFFITQGILGNFTKVKAEENISVEVLVESHNKILALDKANKDNAYGALKEVLDKNNIKIEAQDSQYGKYISSIADVKAGKFGGYDGWLYAVYRDGKYENIMTSIDGFTLKNGDKLIVYYGDMGTLLANKIQYSTKEANKELTISLNNYYEDWQTKKEIVQPIKGIQVKLDGKSVILDENKIYLKEGLDKGEHLLQLIDFREAKCPLVVNDTIKFKLEQAAAIPGNNKDEDSTGDANTSIDIDKEIASLSKYIAKSEKYDLWAEISMNKLGIKSNEKFINSRNQYIEDNAKEIAKNGTEDFTNIELEKLMMTLVNNGYNPSSFQGHDLAKDLYNRDLKEYLINDKVFALIAYDYCNIENKNNINRDKLVESLLSGKLSYKVEGKDMVGWAFYGDKVDPDMTAMVITALSKYYNNNSKVKETVDKAIKTLAYSENENGYIQSNYGISSETLSAVIVGLKSIGVDVEKGEFAKNKGNLLSALVSFKDDNEIYKHLVEDKNGNYMSSEQALRALIAIKESKGEKYNYYNNNIKTENLKEYTVKQSIEKDQDSTELPKTGGLVDTSVLISLGTLFVLVGLSLQLKNRRKTN</sequence>
<keyword evidence="5" id="KW-1133">Transmembrane helix</keyword>
<dbReference type="InterPro" id="IPR019931">
    <property type="entry name" value="LPXTG_anchor"/>
</dbReference>
<evidence type="ECO:0000313" key="7">
    <source>
        <dbReference type="EMBL" id="MCY6957665.1"/>
    </source>
</evidence>
<name>A0ABT4D5U6_9CLOT</name>
<reference evidence="7" key="1">
    <citation type="submission" date="2022-12" db="EMBL/GenBank/DDBJ databases">
        <title>Clostridium sp. nov., isolated from industrial wastewater.</title>
        <authorList>
            <person name="Jiayan W."/>
        </authorList>
    </citation>
    <scope>NUCLEOTIDE SEQUENCE</scope>
    <source>
        <strain evidence="7">ZC22-4</strain>
    </source>
</reference>
<organism evidence="7 8">
    <name type="scientific">Clostridium brassicae</name>
    <dbReference type="NCBI Taxonomy" id="2999072"/>
    <lineage>
        <taxon>Bacteria</taxon>
        <taxon>Bacillati</taxon>
        <taxon>Bacillota</taxon>
        <taxon>Clostridia</taxon>
        <taxon>Eubacteriales</taxon>
        <taxon>Clostridiaceae</taxon>
        <taxon>Clostridium</taxon>
    </lineage>
</organism>
<keyword evidence="3" id="KW-0732">Signal</keyword>
<dbReference type="Gene3D" id="1.50.10.20">
    <property type="match status" value="1"/>
</dbReference>
<keyword evidence="2" id="KW-0964">Secreted</keyword>
<feature type="transmembrane region" description="Helical" evidence="5">
    <location>
        <begin position="574"/>
        <end position="595"/>
    </location>
</feature>
<feature type="domain" description="Gram-positive cocci surface proteins LPxTG" evidence="6">
    <location>
        <begin position="565"/>
        <end position="604"/>
    </location>
</feature>
<evidence type="ECO:0000259" key="6">
    <source>
        <dbReference type="Pfam" id="PF00746"/>
    </source>
</evidence>
<dbReference type="Gene3D" id="2.170.130.30">
    <property type="match status" value="1"/>
</dbReference>
<keyword evidence="1" id="KW-0134">Cell wall</keyword>
<evidence type="ECO:0000256" key="3">
    <source>
        <dbReference type="ARBA" id="ARBA00022729"/>
    </source>
</evidence>
<evidence type="ECO:0000256" key="4">
    <source>
        <dbReference type="ARBA" id="ARBA00023088"/>
    </source>
</evidence>
<keyword evidence="4" id="KW-0572">Peptidoglycan-anchor</keyword>
<accession>A0ABT4D5U6</accession>
<proteinExistence type="predicted"/>
<comment type="caution">
    <text evidence="7">The sequence shown here is derived from an EMBL/GenBank/DDBJ whole genome shotgun (WGS) entry which is preliminary data.</text>
</comment>
<evidence type="ECO:0000256" key="5">
    <source>
        <dbReference type="SAM" id="Phobius"/>
    </source>
</evidence>
<evidence type="ECO:0000313" key="8">
    <source>
        <dbReference type="Proteomes" id="UP001144612"/>
    </source>
</evidence>
<dbReference type="EMBL" id="JAPQFJ010000003">
    <property type="protein sequence ID" value="MCY6957665.1"/>
    <property type="molecule type" value="Genomic_DNA"/>
</dbReference>
<dbReference type="RefSeq" id="WP_268060049.1">
    <property type="nucleotide sequence ID" value="NZ_JAPQFJ010000003.1"/>
</dbReference>
<dbReference type="SUPFAM" id="SSF81853">
    <property type="entry name" value="Family 10 polysaccharide lyase"/>
    <property type="match status" value="1"/>
</dbReference>
<gene>
    <name evidence="7" type="ORF">OW729_03480</name>
</gene>
<keyword evidence="8" id="KW-1185">Reference proteome</keyword>
<evidence type="ECO:0000256" key="1">
    <source>
        <dbReference type="ARBA" id="ARBA00022512"/>
    </source>
</evidence>
<evidence type="ECO:0000256" key="2">
    <source>
        <dbReference type="ARBA" id="ARBA00022525"/>
    </source>
</evidence>
<keyword evidence="5" id="KW-0812">Transmembrane</keyword>
<keyword evidence="5" id="KW-0472">Membrane</keyword>
<dbReference type="Pfam" id="PF00746">
    <property type="entry name" value="Gram_pos_anchor"/>
    <property type="match status" value="1"/>
</dbReference>
<protein>
    <recommendedName>
        <fullName evidence="6">Gram-positive cocci surface proteins LPxTG domain-containing protein</fullName>
    </recommendedName>
</protein>
<dbReference type="Proteomes" id="UP001144612">
    <property type="component" value="Unassembled WGS sequence"/>
</dbReference>